<dbReference type="GO" id="GO:0005886">
    <property type="term" value="C:plasma membrane"/>
    <property type="evidence" value="ECO:0007669"/>
    <property type="project" value="TreeGrafter"/>
</dbReference>
<dbReference type="EC" id="2.3.1.20" evidence="4 11"/>
<evidence type="ECO:0000313" key="15">
    <source>
        <dbReference type="Proteomes" id="UP000295680"/>
    </source>
</evidence>
<keyword evidence="7 11" id="KW-0319">Glycerol metabolism</keyword>
<dbReference type="NCBIfam" id="TIGR02946">
    <property type="entry name" value="acyl_WS_DGAT"/>
    <property type="match status" value="1"/>
</dbReference>
<dbReference type="GO" id="GO:0071731">
    <property type="term" value="P:response to nitric oxide"/>
    <property type="evidence" value="ECO:0007669"/>
    <property type="project" value="TreeGrafter"/>
</dbReference>
<evidence type="ECO:0000256" key="8">
    <source>
        <dbReference type="ARBA" id="ARBA00023098"/>
    </source>
</evidence>
<evidence type="ECO:0000256" key="2">
    <source>
        <dbReference type="ARBA" id="ARBA00005189"/>
    </source>
</evidence>
<dbReference type="Pfam" id="PF06974">
    <property type="entry name" value="WS_DGAT_C"/>
    <property type="match status" value="1"/>
</dbReference>
<dbReference type="GO" id="GO:0004144">
    <property type="term" value="F:diacylglycerol O-acyltransferase activity"/>
    <property type="evidence" value="ECO:0007669"/>
    <property type="project" value="UniProtKB-EC"/>
</dbReference>
<gene>
    <name evidence="14" type="ORF">EV192_1011602</name>
</gene>
<dbReference type="AlphaFoldDB" id="A0A4V2S8Z5"/>
<dbReference type="Proteomes" id="UP000295680">
    <property type="component" value="Unassembled WGS sequence"/>
</dbReference>
<sequence>MARIPLMPITDSMFLIGESREHPMHVGGLQLYTLPDGAGPDYLSQLYHSLVGAEETVQQLFRKRPRRPVGSLGQWSWSTDNQLDMEYHVRFSALPRPGRVRELLELVSRLHGSLLDRHRPLWEFSLIEGLEGNRFATYSKVHHALMDGVSSIILANRALSTDSTTMGMPPVWAVPPIEKAERNGQGGPLALLESLRGMTTDIAGVLPAVVKGAQTALREQASVLPFQAPRTIFNVQITGARRFAAQKWSLDRIKAVRKATGATLNDVVLAMCAGALRRYLLELDALPDRPLISMVPVSLRGKQKRSEASGNSVGAILVNLGTHLADPVERFTQITESAQVAKRSLAELSPLQILALSGLTMAPLAFAPIPGFVNLTPPPFNLIISNVPGAQKPLFWNGAELQGMYPLSIPYDGQALNITITSYAGALNFGLTGCRRNVPHLQRLLTHLEDSLAELEKAVG</sequence>
<dbReference type="GO" id="GO:0019432">
    <property type="term" value="P:triglyceride biosynthetic process"/>
    <property type="evidence" value="ECO:0007669"/>
    <property type="project" value="UniProtKB-UniPathway"/>
</dbReference>
<dbReference type="PANTHER" id="PTHR31650">
    <property type="entry name" value="O-ACYLTRANSFERASE (WSD1-LIKE) FAMILY PROTEIN"/>
    <property type="match status" value="1"/>
</dbReference>
<evidence type="ECO:0000256" key="7">
    <source>
        <dbReference type="ARBA" id="ARBA00022798"/>
    </source>
</evidence>
<keyword evidence="15" id="KW-1185">Reference proteome</keyword>
<organism evidence="14 15">
    <name type="scientific">Actinocrispum wychmicini</name>
    <dbReference type="NCBI Taxonomy" id="1213861"/>
    <lineage>
        <taxon>Bacteria</taxon>
        <taxon>Bacillati</taxon>
        <taxon>Actinomycetota</taxon>
        <taxon>Actinomycetes</taxon>
        <taxon>Pseudonocardiales</taxon>
        <taxon>Pseudonocardiaceae</taxon>
        <taxon>Actinocrispum</taxon>
    </lineage>
</organism>
<dbReference type="InterPro" id="IPR004255">
    <property type="entry name" value="O-acyltransferase_WSD1_N"/>
</dbReference>
<dbReference type="UniPathway" id="UPA00282"/>
<keyword evidence="6 11" id="KW-0808">Transferase</keyword>
<feature type="domain" description="O-acyltransferase WSD1 C-terminal" evidence="13">
    <location>
        <begin position="310"/>
        <end position="455"/>
    </location>
</feature>
<comment type="catalytic activity">
    <reaction evidence="10 11">
        <text>an acyl-CoA + a 1,2-diacyl-sn-glycerol = a triacyl-sn-glycerol + CoA</text>
        <dbReference type="Rhea" id="RHEA:10868"/>
        <dbReference type="ChEBI" id="CHEBI:17815"/>
        <dbReference type="ChEBI" id="CHEBI:57287"/>
        <dbReference type="ChEBI" id="CHEBI:58342"/>
        <dbReference type="ChEBI" id="CHEBI:64615"/>
        <dbReference type="EC" id="2.3.1.20"/>
    </reaction>
</comment>
<evidence type="ECO:0000256" key="1">
    <source>
        <dbReference type="ARBA" id="ARBA00004771"/>
    </source>
</evidence>
<dbReference type="InterPro" id="IPR014292">
    <property type="entry name" value="Acyl_transf_WS/DGAT"/>
</dbReference>
<evidence type="ECO:0000256" key="4">
    <source>
        <dbReference type="ARBA" id="ARBA00013244"/>
    </source>
</evidence>
<dbReference type="EMBL" id="SLWS01000001">
    <property type="protein sequence ID" value="TCO65810.1"/>
    <property type="molecule type" value="Genomic_DNA"/>
</dbReference>
<accession>A0A4V2S8Z5</accession>
<evidence type="ECO:0000259" key="12">
    <source>
        <dbReference type="Pfam" id="PF03007"/>
    </source>
</evidence>
<feature type="domain" description="O-acyltransferase WSD1-like N-terminal" evidence="12">
    <location>
        <begin position="10"/>
        <end position="268"/>
    </location>
</feature>
<evidence type="ECO:0000256" key="10">
    <source>
        <dbReference type="ARBA" id="ARBA00048109"/>
    </source>
</evidence>
<comment type="pathway">
    <text evidence="1 11">Glycerolipid metabolism; triacylglycerol biosynthesis.</text>
</comment>
<evidence type="ECO:0000256" key="9">
    <source>
        <dbReference type="ARBA" id="ARBA00023315"/>
    </source>
</evidence>
<proteinExistence type="inferred from homology"/>
<name>A0A4V2S8Z5_9PSEU</name>
<protein>
    <recommendedName>
        <fullName evidence="4 11">Diacylglycerol O-acyltransferase</fullName>
        <ecNumber evidence="4 11">2.3.1.20</ecNumber>
    </recommendedName>
</protein>
<comment type="pathway">
    <text evidence="2">Lipid metabolism.</text>
</comment>
<comment type="similarity">
    <text evidence="3 11">Belongs to the long-chain O-acyltransferase family.</text>
</comment>
<reference evidence="14 15" key="1">
    <citation type="submission" date="2019-03" db="EMBL/GenBank/DDBJ databases">
        <title>Genomic Encyclopedia of Type Strains, Phase IV (KMG-IV): sequencing the most valuable type-strain genomes for metagenomic binning, comparative biology and taxonomic classification.</title>
        <authorList>
            <person name="Goeker M."/>
        </authorList>
    </citation>
    <scope>NUCLEOTIDE SEQUENCE [LARGE SCALE GENOMIC DNA]</scope>
    <source>
        <strain evidence="14 15">DSM 45934</strain>
    </source>
</reference>
<dbReference type="GO" id="GO:0006071">
    <property type="term" value="P:glycerol metabolic process"/>
    <property type="evidence" value="ECO:0007669"/>
    <property type="project" value="UniProtKB-KW"/>
</dbReference>
<keyword evidence="9 11" id="KW-0012">Acyltransferase</keyword>
<dbReference type="InterPro" id="IPR009721">
    <property type="entry name" value="O-acyltransferase_WSD1_C"/>
</dbReference>
<dbReference type="PANTHER" id="PTHR31650:SF1">
    <property type="entry name" value="WAX ESTER SYNTHASE_DIACYLGLYCEROL ACYLTRANSFERASE 4-RELATED"/>
    <property type="match status" value="1"/>
</dbReference>
<dbReference type="InterPro" id="IPR045034">
    <property type="entry name" value="O-acyltransferase_WSD1-like"/>
</dbReference>
<evidence type="ECO:0000313" key="14">
    <source>
        <dbReference type="EMBL" id="TCO65810.1"/>
    </source>
</evidence>
<dbReference type="GO" id="GO:0001666">
    <property type="term" value="P:response to hypoxia"/>
    <property type="evidence" value="ECO:0007669"/>
    <property type="project" value="TreeGrafter"/>
</dbReference>
<dbReference type="Pfam" id="PF03007">
    <property type="entry name" value="WS_DGAT_cat"/>
    <property type="match status" value="1"/>
</dbReference>
<evidence type="ECO:0000259" key="13">
    <source>
        <dbReference type="Pfam" id="PF06974"/>
    </source>
</evidence>
<dbReference type="SUPFAM" id="SSF52777">
    <property type="entry name" value="CoA-dependent acyltransferases"/>
    <property type="match status" value="2"/>
</dbReference>
<evidence type="ECO:0000256" key="3">
    <source>
        <dbReference type="ARBA" id="ARBA00009587"/>
    </source>
</evidence>
<evidence type="ECO:0000256" key="6">
    <source>
        <dbReference type="ARBA" id="ARBA00022679"/>
    </source>
</evidence>
<dbReference type="GO" id="GO:0051701">
    <property type="term" value="P:biological process involved in interaction with host"/>
    <property type="evidence" value="ECO:0007669"/>
    <property type="project" value="TreeGrafter"/>
</dbReference>
<evidence type="ECO:0000256" key="5">
    <source>
        <dbReference type="ARBA" id="ARBA00022516"/>
    </source>
</evidence>
<keyword evidence="5 11" id="KW-0444">Lipid biosynthesis</keyword>
<keyword evidence="8 11" id="KW-0443">Lipid metabolism</keyword>
<evidence type="ECO:0000256" key="11">
    <source>
        <dbReference type="RuleBase" id="RU361241"/>
    </source>
</evidence>
<comment type="caution">
    <text evidence="14">The sequence shown here is derived from an EMBL/GenBank/DDBJ whole genome shotgun (WGS) entry which is preliminary data.</text>
</comment>